<dbReference type="Pfam" id="PF14368">
    <property type="entry name" value="LTP_2"/>
    <property type="match status" value="1"/>
</dbReference>
<dbReference type="PANTHER" id="PTHR33122">
    <property type="entry name" value="LIPID BINDING PROTEIN-RELATED"/>
    <property type="match status" value="1"/>
</dbReference>
<dbReference type="InterPro" id="IPR036312">
    <property type="entry name" value="Bifun_inhib/LTP/seed_sf"/>
</dbReference>
<dbReference type="Proteomes" id="UP000822688">
    <property type="component" value="Chromosome 10"/>
</dbReference>
<feature type="signal peptide" evidence="1">
    <location>
        <begin position="1"/>
        <end position="28"/>
    </location>
</feature>
<feature type="domain" description="Bifunctional inhibitor/plant lipid transfer protein/seed storage helical" evidence="2">
    <location>
        <begin position="30"/>
        <end position="108"/>
    </location>
</feature>
<sequence>MALSRNLAMVSTFAMLVVAFALVQQVSAQCGNVNSLVGCLGAATRGDQPTAACCNAMAAFAQYGTPAGEACLCQAINNPTAKSAGAKMQFAIQIPQKCNLNYKAGYVCNGMVVPGGHA</sequence>
<dbReference type="AlphaFoldDB" id="A0A8T0GP24"/>
<proteinExistence type="predicted"/>
<dbReference type="OrthoDB" id="678526at2759"/>
<keyword evidence="1" id="KW-0732">Signal</keyword>
<evidence type="ECO:0000256" key="1">
    <source>
        <dbReference type="SAM" id="SignalP"/>
    </source>
</evidence>
<organism evidence="3 4">
    <name type="scientific">Ceratodon purpureus</name>
    <name type="common">Fire moss</name>
    <name type="synonym">Dicranum purpureum</name>
    <dbReference type="NCBI Taxonomy" id="3225"/>
    <lineage>
        <taxon>Eukaryota</taxon>
        <taxon>Viridiplantae</taxon>
        <taxon>Streptophyta</taxon>
        <taxon>Embryophyta</taxon>
        <taxon>Bryophyta</taxon>
        <taxon>Bryophytina</taxon>
        <taxon>Bryopsida</taxon>
        <taxon>Dicranidae</taxon>
        <taxon>Pseudoditrichales</taxon>
        <taxon>Ditrichaceae</taxon>
        <taxon>Ceratodon</taxon>
    </lineage>
</organism>
<dbReference type="CDD" id="cd00010">
    <property type="entry name" value="AAI_LTSS"/>
    <property type="match status" value="1"/>
</dbReference>
<comment type="caution">
    <text evidence="3">The sequence shown here is derived from an EMBL/GenBank/DDBJ whole genome shotgun (WGS) entry which is preliminary data.</text>
</comment>
<dbReference type="PANTHER" id="PTHR33122:SF75">
    <property type="entry name" value="BIFUNCTIONAL INHIBITOR_PLANT LIPID TRANSFER PROTEIN_SEED STORAGE HELICAL DOMAIN-CONTAINING PROTEIN"/>
    <property type="match status" value="1"/>
</dbReference>
<dbReference type="InterPro" id="IPR039265">
    <property type="entry name" value="DIR1-like"/>
</dbReference>
<gene>
    <name evidence="3" type="ORF">KC19_10G107900</name>
</gene>
<protein>
    <recommendedName>
        <fullName evidence="2">Bifunctional inhibitor/plant lipid transfer protein/seed storage helical domain-containing protein</fullName>
    </recommendedName>
</protein>
<dbReference type="Gene3D" id="1.10.110.10">
    <property type="entry name" value="Plant lipid-transfer and hydrophobic proteins"/>
    <property type="match status" value="1"/>
</dbReference>
<dbReference type="InterPro" id="IPR016140">
    <property type="entry name" value="Bifunc_inhib/LTP/seed_store"/>
</dbReference>
<dbReference type="EMBL" id="CM026431">
    <property type="protein sequence ID" value="KAG0559478.1"/>
    <property type="molecule type" value="Genomic_DNA"/>
</dbReference>
<name>A0A8T0GP24_CERPU</name>
<reference evidence="3" key="1">
    <citation type="submission" date="2020-06" db="EMBL/GenBank/DDBJ databases">
        <title>WGS assembly of Ceratodon purpureus strain R40.</title>
        <authorList>
            <person name="Carey S.B."/>
            <person name="Jenkins J."/>
            <person name="Shu S."/>
            <person name="Lovell J.T."/>
            <person name="Sreedasyam A."/>
            <person name="Maumus F."/>
            <person name="Tiley G.P."/>
            <person name="Fernandez-Pozo N."/>
            <person name="Barry K."/>
            <person name="Chen C."/>
            <person name="Wang M."/>
            <person name="Lipzen A."/>
            <person name="Daum C."/>
            <person name="Saski C.A."/>
            <person name="Payton A.C."/>
            <person name="Mcbreen J.C."/>
            <person name="Conrad R.E."/>
            <person name="Kollar L.M."/>
            <person name="Olsson S."/>
            <person name="Huttunen S."/>
            <person name="Landis J.B."/>
            <person name="Wickett N.J."/>
            <person name="Johnson M.G."/>
            <person name="Rensing S.A."/>
            <person name="Grimwood J."/>
            <person name="Schmutz J."/>
            <person name="Mcdaniel S.F."/>
        </authorList>
    </citation>
    <scope>NUCLEOTIDE SEQUENCE</scope>
    <source>
        <strain evidence="3">R40</strain>
    </source>
</reference>
<accession>A0A8T0GP24</accession>
<dbReference type="SUPFAM" id="SSF47699">
    <property type="entry name" value="Bifunctional inhibitor/lipid-transfer protein/seed storage 2S albumin"/>
    <property type="match status" value="1"/>
</dbReference>
<evidence type="ECO:0000259" key="2">
    <source>
        <dbReference type="SMART" id="SM00499"/>
    </source>
</evidence>
<evidence type="ECO:0000313" key="3">
    <source>
        <dbReference type="EMBL" id="KAG0559478.1"/>
    </source>
</evidence>
<dbReference type="SMART" id="SM00499">
    <property type="entry name" value="AAI"/>
    <property type="match status" value="1"/>
</dbReference>
<keyword evidence="4" id="KW-1185">Reference proteome</keyword>
<dbReference type="GO" id="GO:0005504">
    <property type="term" value="F:fatty acid binding"/>
    <property type="evidence" value="ECO:0007669"/>
    <property type="project" value="InterPro"/>
</dbReference>
<dbReference type="GO" id="GO:0009627">
    <property type="term" value="P:systemic acquired resistance"/>
    <property type="evidence" value="ECO:0007669"/>
    <property type="project" value="InterPro"/>
</dbReference>
<evidence type="ECO:0000313" key="4">
    <source>
        <dbReference type="Proteomes" id="UP000822688"/>
    </source>
</evidence>
<feature type="chain" id="PRO_5035794981" description="Bifunctional inhibitor/plant lipid transfer protein/seed storage helical domain-containing protein" evidence="1">
    <location>
        <begin position="29"/>
        <end position="118"/>
    </location>
</feature>